<sequence>MNLEYTIDVAPELFNAYEPEDQIRFMTGIGGREAVVRRRIHEVEFLSQDAEAIRNLPGQPIRVTIGAAGAKEARIIDPAGPLTIPGGHTPESKAAMSKYIRKRKSGEVEFTYNPR</sequence>
<evidence type="ECO:0000313" key="2">
    <source>
        <dbReference type="Proteomes" id="UP001580430"/>
    </source>
</evidence>
<keyword evidence="2" id="KW-1185">Reference proteome</keyword>
<name>A0ABV5C554_9BACL</name>
<protein>
    <submittedName>
        <fullName evidence="1">Uncharacterized protein</fullName>
    </submittedName>
</protein>
<comment type="caution">
    <text evidence="1">The sequence shown here is derived from an EMBL/GenBank/DDBJ whole genome shotgun (WGS) entry which is preliminary data.</text>
</comment>
<reference evidence="1 2" key="1">
    <citation type="submission" date="2024-09" db="EMBL/GenBank/DDBJ databases">
        <title>Paenibacillus zeirhizospherea sp. nov., isolated from surface of the maize (Zea mays) roots in a horticulture field, Hungary.</title>
        <authorList>
            <person name="Marton D."/>
            <person name="Farkas M."/>
            <person name="Bedics A."/>
            <person name="Toth E."/>
            <person name="Tancsics A."/>
            <person name="Boka K."/>
            <person name="Marati G."/>
            <person name="Kriszt B."/>
            <person name="Cserhati M."/>
        </authorList>
    </citation>
    <scope>NUCLEOTIDE SEQUENCE [LARGE SCALE GENOMIC DNA]</scope>
    <source>
        <strain evidence="1 2">JCM 18446</strain>
    </source>
</reference>
<organism evidence="1 2">
    <name type="scientific">Paenibacillus medicaginis</name>
    <dbReference type="NCBI Taxonomy" id="1470560"/>
    <lineage>
        <taxon>Bacteria</taxon>
        <taxon>Bacillati</taxon>
        <taxon>Bacillota</taxon>
        <taxon>Bacilli</taxon>
        <taxon>Bacillales</taxon>
        <taxon>Paenibacillaceae</taxon>
        <taxon>Paenibacillus</taxon>
    </lineage>
</organism>
<accession>A0ABV5C554</accession>
<dbReference type="RefSeq" id="WP_375521668.1">
    <property type="nucleotide sequence ID" value="NZ_JBHIRY010000022.1"/>
</dbReference>
<evidence type="ECO:0000313" key="1">
    <source>
        <dbReference type="EMBL" id="MFB5762566.1"/>
    </source>
</evidence>
<proteinExistence type="predicted"/>
<dbReference type="Proteomes" id="UP001580430">
    <property type="component" value="Unassembled WGS sequence"/>
</dbReference>
<dbReference type="EMBL" id="JBHIRY010000022">
    <property type="protein sequence ID" value="MFB5762566.1"/>
    <property type="molecule type" value="Genomic_DNA"/>
</dbReference>
<gene>
    <name evidence="1" type="ORF">ACE5LO_19460</name>
</gene>